<dbReference type="SUPFAM" id="SSF51735">
    <property type="entry name" value="NAD(P)-binding Rossmann-fold domains"/>
    <property type="match status" value="1"/>
</dbReference>
<dbReference type="PRINTS" id="PR00081">
    <property type="entry name" value="GDHRDH"/>
</dbReference>
<dbReference type="InterPro" id="IPR002347">
    <property type="entry name" value="SDR_fam"/>
</dbReference>
<dbReference type="AlphaFoldDB" id="A0A7H1Q6T3"/>
<dbReference type="InterPro" id="IPR020904">
    <property type="entry name" value="Sc_DH/Rdtase_CS"/>
</dbReference>
<organism evidence="5 6">
    <name type="scientific">Streptomyces griseofuscus</name>
    <dbReference type="NCBI Taxonomy" id="146922"/>
    <lineage>
        <taxon>Bacteria</taxon>
        <taxon>Bacillati</taxon>
        <taxon>Actinomycetota</taxon>
        <taxon>Actinomycetes</taxon>
        <taxon>Kitasatosporales</taxon>
        <taxon>Streptomycetaceae</taxon>
        <taxon>Streptomyces</taxon>
    </lineage>
</organism>
<evidence type="ECO:0000313" key="6">
    <source>
        <dbReference type="Proteomes" id="UP000516422"/>
    </source>
</evidence>
<evidence type="ECO:0000259" key="4">
    <source>
        <dbReference type="SMART" id="SM00822"/>
    </source>
</evidence>
<dbReference type="Pfam" id="PF13561">
    <property type="entry name" value="adh_short_C2"/>
    <property type="match status" value="1"/>
</dbReference>
<dbReference type="PRINTS" id="PR00080">
    <property type="entry name" value="SDRFAMILY"/>
</dbReference>
<dbReference type="PANTHER" id="PTHR42760">
    <property type="entry name" value="SHORT-CHAIN DEHYDROGENASES/REDUCTASES FAMILY MEMBER"/>
    <property type="match status" value="1"/>
</dbReference>
<sequence length="325" mass="32809">MENSTARPVDNSWRAPADSLRGRTVLVTGGTRGVGAGIARAFADAGAHVLTCARRPPEQPLDGVEFTPLDLRDPPAVRAFFGALPRLDVLVNNAGGTPYRRLLDAEAERHAKVLELNLTAPLTASLAAYEQLRRSRGSIVMIGSVSGGRPSPGSAAYGAAKAGLAHLAASMAVEWAPHVRVNTLVVGMVRTEQSAAHYGGPDGIAAVARTVPLGRLATPADVGAAAVFLASDAAAYISGASLQVHGGGEWPTFLGAMGRGPTGDPVASEGPVDGPAACTEGGEPSDGPASAGDGRPGGPGPSAKGRSGGAGPSEEIRGERRGEWG</sequence>
<dbReference type="KEGG" id="sgf:HEP81_05761"/>
<evidence type="ECO:0000313" key="5">
    <source>
        <dbReference type="EMBL" id="QNT96013.1"/>
    </source>
</evidence>
<dbReference type="InterPro" id="IPR057326">
    <property type="entry name" value="KR_dom"/>
</dbReference>
<dbReference type="CDD" id="cd05233">
    <property type="entry name" value="SDR_c"/>
    <property type="match status" value="1"/>
</dbReference>
<dbReference type="FunFam" id="3.40.50.720:FF:000084">
    <property type="entry name" value="Short-chain dehydrogenase reductase"/>
    <property type="match status" value="1"/>
</dbReference>
<evidence type="ECO:0000256" key="1">
    <source>
        <dbReference type="ARBA" id="ARBA00006484"/>
    </source>
</evidence>
<dbReference type="Gene3D" id="3.40.50.720">
    <property type="entry name" value="NAD(P)-binding Rossmann-like Domain"/>
    <property type="match status" value="1"/>
</dbReference>
<dbReference type="InterPro" id="IPR036291">
    <property type="entry name" value="NAD(P)-bd_dom_sf"/>
</dbReference>
<dbReference type="Proteomes" id="UP000516422">
    <property type="component" value="Chromosome"/>
</dbReference>
<feature type="compositionally biased region" description="Basic and acidic residues" evidence="3">
    <location>
        <begin position="314"/>
        <end position="325"/>
    </location>
</feature>
<dbReference type="PANTHER" id="PTHR42760:SF132">
    <property type="entry name" value="SHORT-CHAIN DEHYDROGENASE_REDUCTASE FAMILY PROTEIN"/>
    <property type="match status" value="1"/>
</dbReference>
<accession>A0A7H1Q6T3</accession>
<evidence type="ECO:0000256" key="3">
    <source>
        <dbReference type="SAM" id="MobiDB-lite"/>
    </source>
</evidence>
<evidence type="ECO:0000256" key="2">
    <source>
        <dbReference type="ARBA" id="ARBA00023002"/>
    </source>
</evidence>
<feature type="domain" description="Ketoreductase" evidence="4">
    <location>
        <begin position="23"/>
        <end position="204"/>
    </location>
</feature>
<dbReference type="SMART" id="SM00822">
    <property type="entry name" value="PKS_KR"/>
    <property type="match status" value="1"/>
</dbReference>
<dbReference type="EMBL" id="CP051006">
    <property type="protein sequence ID" value="QNT96013.1"/>
    <property type="molecule type" value="Genomic_DNA"/>
</dbReference>
<feature type="region of interest" description="Disordered" evidence="3">
    <location>
        <begin position="255"/>
        <end position="325"/>
    </location>
</feature>
<reference evidence="5 6" key="1">
    <citation type="submission" date="2020-04" db="EMBL/GenBank/DDBJ databases">
        <title>Characterization and engineering of Streptomyces griseofuscus DSM40191 as a potential heterologous host for expression of BGCs.</title>
        <authorList>
            <person name="Gren T."/>
            <person name="Whitford C.M."/>
            <person name="Mohite O.S."/>
            <person name="Joergensen T.S."/>
            <person name="Nielsen J.B."/>
            <person name="Lee S.Y."/>
            <person name="Weber T."/>
        </authorList>
    </citation>
    <scope>NUCLEOTIDE SEQUENCE [LARGE SCALE GENOMIC DNA]</scope>
    <source>
        <strain evidence="5 6">DSM 40191</strain>
    </source>
</reference>
<keyword evidence="2" id="KW-0560">Oxidoreductase</keyword>
<dbReference type="PROSITE" id="PS00061">
    <property type="entry name" value="ADH_SHORT"/>
    <property type="match status" value="1"/>
</dbReference>
<comment type="similarity">
    <text evidence="1">Belongs to the short-chain dehydrogenases/reductases (SDR) family.</text>
</comment>
<name>A0A7H1Q6T3_9ACTN</name>
<dbReference type="NCBIfam" id="NF005893">
    <property type="entry name" value="PRK07856.1"/>
    <property type="match status" value="1"/>
</dbReference>
<protein>
    <submittedName>
        <fullName evidence="5">Enoyl-(Acyl carrier protein) reductase</fullName>
    </submittedName>
</protein>
<gene>
    <name evidence="5" type="ORF">HEP81_05761</name>
</gene>
<dbReference type="GO" id="GO:0016616">
    <property type="term" value="F:oxidoreductase activity, acting on the CH-OH group of donors, NAD or NADP as acceptor"/>
    <property type="evidence" value="ECO:0007669"/>
    <property type="project" value="UniProtKB-ARBA"/>
</dbReference>
<proteinExistence type="inferred from homology"/>